<feature type="compositionally biased region" description="Low complexity" evidence="11">
    <location>
        <begin position="340"/>
        <end position="353"/>
    </location>
</feature>
<dbReference type="InterPro" id="IPR000949">
    <property type="entry name" value="ELM2_dom"/>
</dbReference>
<dbReference type="InterPro" id="IPR017884">
    <property type="entry name" value="SANT_dom"/>
</dbReference>
<dbReference type="InterPro" id="IPR001005">
    <property type="entry name" value="SANT/Myb"/>
</dbReference>
<feature type="region of interest" description="Disordered" evidence="11">
    <location>
        <begin position="1425"/>
        <end position="1466"/>
    </location>
</feature>
<dbReference type="OrthoDB" id="5977959at2759"/>
<dbReference type="SUPFAM" id="SSF57667">
    <property type="entry name" value="beta-beta-alpha zinc fingers"/>
    <property type="match status" value="3"/>
</dbReference>
<feature type="compositionally biased region" description="Polar residues" evidence="11">
    <location>
        <begin position="762"/>
        <end position="776"/>
    </location>
</feature>
<dbReference type="Gene3D" id="3.30.160.60">
    <property type="entry name" value="Classic Zinc Finger"/>
    <property type="match status" value="6"/>
</dbReference>
<feature type="domain" description="ELM2" evidence="13">
    <location>
        <begin position="1150"/>
        <end position="1239"/>
    </location>
</feature>
<feature type="region of interest" description="Disordered" evidence="11">
    <location>
        <begin position="543"/>
        <end position="606"/>
    </location>
</feature>
<evidence type="ECO:0000256" key="9">
    <source>
        <dbReference type="ARBA" id="ARBA00023242"/>
    </source>
</evidence>
<feature type="region of interest" description="Disordered" evidence="11">
    <location>
        <begin position="146"/>
        <end position="217"/>
    </location>
</feature>
<dbReference type="InParanoid" id="A0A6P7GAD1"/>
<evidence type="ECO:0000256" key="11">
    <source>
        <dbReference type="SAM" id="MobiDB-lite"/>
    </source>
</evidence>
<dbReference type="SMART" id="SM00355">
    <property type="entry name" value="ZnF_C2H2"/>
    <property type="match status" value="6"/>
</dbReference>
<dbReference type="GO" id="GO:0006357">
    <property type="term" value="P:regulation of transcription by RNA polymerase II"/>
    <property type="evidence" value="ECO:0007669"/>
    <property type="project" value="TreeGrafter"/>
</dbReference>
<evidence type="ECO:0000259" key="13">
    <source>
        <dbReference type="PROSITE" id="PS51156"/>
    </source>
</evidence>
<dbReference type="GO" id="GO:0000118">
    <property type="term" value="C:histone deacetylase complex"/>
    <property type="evidence" value="ECO:0007669"/>
    <property type="project" value="TreeGrafter"/>
</dbReference>
<dbReference type="InterPro" id="IPR051066">
    <property type="entry name" value="Trans_reg/Corepressor"/>
</dbReference>
<feature type="domain" description="C2H2-type" evidence="12">
    <location>
        <begin position="1352"/>
        <end position="1381"/>
    </location>
</feature>
<dbReference type="Gene3D" id="4.10.1240.50">
    <property type="match status" value="1"/>
</dbReference>
<feature type="domain" description="C2H2-type" evidence="12">
    <location>
        <begin position="479"/>
        <end position="506"/>
    </location>
</feature>
<evidence type="ECO:0000256" key="3">
    <source>
        <dbReference type="ARBA" id="ARBA00022737"/>
    </source>
</evidence>
<keyword evidence="5" id="KW-0862">Zinc</keyword>
<evidence type="ECO:0000256" key="2">
    <source>
        <dbReference type="ARBA" id="ARBA00022723"/>
    </source>
</evidence>
<keyword evidence="8" id="KW-0804">Transcription</keyword>
<keyword evidence="2" id="KW-0479">Metal-binding</keyword>
<feature type="region of interest" description="Disordered" evidence="11">
    <location>
        <begin position="454"/>
        <end position="473"/>
    </location>
</feature>
<keyword evidence="6" id="KW-0805">Transcription regulation</keyword>
<dbReference type="PANTHER" id="PTHR16089:SF40">
    <property type="entry name" value="SUPPRESSOR OF ACTIVATED EGL-4 PROTEIN 1"/>
    <property type="match status" value="1"/>
</dbReference>
<dbReference type="PANTHER" id="PTHR16089">
    <property type="entry name" value="REST COREPRESSOR COREST PROTEIN-RELATED"/>
    <property type="match status" value="1"/>
</dbReference>
<feature type="compositionally biased region" description="Low complexity" evidence="11">
    <location>
        <begin position="408"/>
        <end position="432"/>
    </location>
</feature>
<dbReference type="FunCoup" id="A0A6P7GAD1">
    <property type="interactions" value="1"/>
</dbReference>
<keyword evidence="3" id="KW-0677">Repeat</keyword>
<feature type="region of interest" description="Disordered" evidence="11">
    <location>
        <begin position="408"/>
        <end position="436"/>
    </location>
</feature>
<dbReference type="GO" id="GO:0005667">
    <property type="term" value="C:transcription regulator complex"/>
    <property type="evidence" value="ECO:0007669"/>
    <property type="project" value="TreeGrafter"/>
</dbReference>
<feature type="domain" description="C2H2-type" evidence="12">
    <location>
        <begin position="1412"/>
        <end position="1439"/>
    </location>
</feature>
<dbReference type="Pfam" id="PF00249">
    <property type="entry name" value="Myb_DNA-binding"/>
    <property type="match status" value="1"/>
</dbReference>
<dbReference type="SMART" id="SM01189">
    <property type="entry name" value="ELM2"/>
    <property type="match status" value="1"/>
</dbReference>
<dbReference type="Gene3D" id="1.10.10.60">
    <property type="entry name" value="Homeodomain-like"/>
    <property type="match status" value="1"/>
</dbReference>
<dbReference type="GO" id="GO:0003714">
    <property type="term" value="F:transcription corepressor activity"/>
    <property type="evidence" value="ECO:0007669"/>
    <property type="project" value="TreeGrafter"/>
</dbReference>
<dbReference type="PROSITE" id="PS50157">
    <property type="entry name" value="ZINC_FINGER_C2H2_2"/>
    <property type="match status" value="6"/>
</dbReference>
<evidence type="ECO:0000256" key="10">
    <source>
        <dbReference type="PROSITE-ProRule" id="PRU00042"/>
    </source>
</evidence>
<dbReference type="PROSITE" id="PS51156">
    <property type="entry name" value="ELM2"/>
    <property type="match status" value="1"/>
</dbReference>
<sequence length="1466" mass="159076">MLSWFSDNVADSEPASKDMTAVNAGIHELAGVRLPLQPYTGGHAVFMYSTASDGNVTLQLKEPDDLDKNSLAAMLAKLQDDASFSISYQDTDILSEGIDVLLGSGTATSGGSDAVTATFDLFDSSSGPDLTLSPQTFTNSAEAFINDNSNSLGVPTDSDADYKPSSHRSRKDEQASEDVSTTTTDDKKSPSSSESGKSSAKRARPKPTSPNRQGPQQCQVCAKVFGNASALAKHKLTHSDERKYICNMCGKAFKRQDHLNGHMLTHRNKKPYECKAEGCGKSYCDARSLRRHTENHHSSSSSTTVNTTSTTLSPAQGAASGDAASPHGSSCIQYAPPPTTSTTATTTSVTPSSGKSQLQQLLATDPAKGGNSGNNDGLTKQQLDLIHQIMEQTQRQSQAVAAAAAAVSNKSTTAPKSTSSSAGGSKSTGPTKMSAKAHLAKWMPTALQGIYPYATSGSGSPNSPGSPNSTTDKMIPKPVECNLCHRKFKNIPALNGHMRLHGGYFKKDAESKKCEKKEAGGPPLQTASFSVRALIEEKIINKRITTPQPAEEQKSNAPPLFPLNVHSSSSSNTDLESKISSFVVPAPPQQNAEKARRHSDAETFRSTQQEAQALADLILKREKATVKRTTSDPGQSSPIIQLQSSESFTLANVTYQSEEAEFISSSLQEGVFTQESMLLQVTGVDPSQLASIQFQTDTLLQDQNDQQIQNFKIEDISLQEPVVQHSPSYQSNHSVNQELQAVLDSPLPESLAEFSTFHSTKSIDMPSPSYQTQSPAQYARSPHTITAQSPLQSPLIRHDSPGFAYPTPPASHEGQSPGFGQNTILPMVSPNGQEYGQIVERGVYEEPPQASSPLSAAFFTSTMSSSAAVEEALEEVLPGEPIYPLTNSPSPQSPLGLTPVPSPISNIVTTTDSQPPTATSFSPSPNTSTFTLSGNWCNGLMLPNSDDPLLSSSPKDFVPRKKIEINGVPLRLISNNGLIELNSTNFAGILVDANGEIKLIQTGGNTFQTKNILVTNTPIITSQDSGSEDKNKVIQTVQCTIPTKQIINRPKPVTEIKKEDNNDVFLSPTSVPASPIRVSRKRPRAEPLPLPIIHQSKLRATISKPPGCARYTPQPILNPQRPGTGLYINLKNKCEDSWNNDSIPESDATPHVNVGSKFQCNIPQFFSIPNRGKSERQYEDLLWDPGINNCTDNEVDMYLDFACCAAVPGGGRNKEYAMHLLHMCGGNIHDAMLRLMQPSPNLPTDHPLLAYQYCESDKWSTTETDIFHKSLLKYDKDFRNIAQEIRTKTVKQCVQFYYVWKKVCADEYRKLKHTRERRNHYLKHVEVDLDEKLYTGIADSGSPLPMPDTRSFVCEFPDCSASFNSRAALNGHIRIHGGTARNSPTPSSTTTERRSVSVSSSSVCPPDSTEEYPCKICGKVFSKIKSRSAHMKSHRPPDAEPVKRKEKETPSSTSSYELSVPSPFST</sequence>
<evidence type="ECO:0000256" key="8">
    <source>
        <dbReference type="ARBA" id="ARBA00023163"/>
    </source>
</evidence>
<feature type="compositionally biased region" description="Basic and acidic residues" evidence="11">
    <location>
        <begin position="1435"/>
        <end position="1449"/>
    </location>
</feature>
<keyword evidence="4 10" id="KW-0863">Zinc-finger</keyword>
<dbReference type="RefSeq" id="XP_028146099.1">
    <property type="nucleotide sequence ID" value="XM_028290298.1"/>
</dbReference>
<keyword evidence="7" id="KW-0238">DNA-binding</keyword>
<keyword evidence="9" id="KW-0539">Nucleus</keyword>
<feature type="domain" description="C2H2-type" evidence="12">
    <location>
        <begin position="272"/>
        <end position="302"/>
    </location>
</feature>
<dbReference type="InterPro" id="IPR009057">
    <property type="entry name" value="Homeodomain-like_sf"/>
</dbReference>
<feature type="compositionally biased region" description="Polar residues" evidence="11">
    <location>
        <begin position="565"/>
        <end position="580"/>
    </location>
</feature>
<dbReference type="SMART" id="SM00717">
    <property type="entry name" value="SANT"/>
    <property type="match status" value="1"/>
</dbReference>
<feature type="compositionally biased region" description="Low complexity" evidence="11">
    <location>
        <begin position="1379"/>
        <end position="1407"/>
    </location>
</feature>
<dbReference type="FunFam" id="1.10.10.60:FF:000012">
    <property type="entry name" value="Metastasis-associated 1 family, member 3"/>
    <property type="match status" value="1"/>
</dbReference>
<evidence type="ECO:0000256" key="5">
    <source>
        <dbReference type="ARBA" id="ARBA00022833"/>
    </source>
</evidence>
<feature type="compositionally biased region" description="Basic residues" evidence="11">
    <location>
        <begin position="1425"/>
        <end position="1434"/>
    </location>
</feature>
<feature type="compositionally biased region" description="Polar residues" evidence="11">
    <location>
        <begin position="1450"/>
        <end position="1466"/>
    </location>
</feature>
<dbReference type="PROSITE" id="PS51293">
    <property type="entry name" value="SANT"/>
    <property type="match status" value="1"/>
</dbReference>
<dbReference type="FunFam" id="3.30.160.60:FF:000744">
    <property type="entry name" value="zinc finger E-box-binding homeobox 1"/>
    <property type="match status" value="1"/>
</dbReference>
<feature type="compositionally biased region" description="Basic and acidic residues" evidence="11">
    <location>
        <begin position="160"/>
        <end position="174"/>
    </location>
</feature>
<dbReference type="KEGG" id="dvv:114339639"/>
<evidence type="ECO:0000256" key="4">
    <source>
        <dbReference type="ARBA" id="ARBA00022771"/>
    </source>
</evidence>
<feature type="compositionally biased region" description="Low complexity" evidence="11">
    <location>
        <begin position="455"/>
        <end position="471"/>
    </location>
</feature>
<feature type="region of interest" description="Disordered" evidence="11">
    <location>
        <begin position="1374"/>
        <end position="1409"/>
    </location>
</feature>
<dbReference type="InterPro" id="IPR036236">
    <property type="entry name" value="Znf_C2H2_sf"/>
</dbReference>
<feature type="region of interest" description="Disordered" evidence="11">
    <location>
        <begin position="290"/>
        <end position="357"/>
    </location>
</feature>
<organism evidence="15">
    <name type="scientific">Diabrotica virgifera virgifera</name>
    <name type="common">western corn rootworm</name>
    <dbReference type="NCBI Taxonomy" id="50390"/>
    <lineage>
        <taxon>Eukaryota</taxon>
        <taxon>Metazoa</taxon>
        <taxon>Ecdysozoa</taxon>
        <taxon>Arthropoda</taxon>
        <taxon>Hexapoda</taxon>
        <taxon>Insecta</taxon>
        <taxon>Pterygota</taxon>
        <taxon>Neoptera</taxon>
        <taxon>Endopterygota</taxon>
        <taxon>Coleoptera</taxon>
        <taxon>Polyphaga</taxon>
        <taxon>Cucujiformia</taxon>
        <taxon>Chrysomeloidea</taxon>
        <taxon>Chrysomelidae</taxon>
        <taxon>Galerucinae</taxon>
        <taxon>Diabroticina</taxon>
        <taxon>Diabroticites</taxon>
        <taxon>Diabrotica</taxon>
    </lineage>
</organism>
<protein>
    <submittedName>
        <fullName evidence="15">Uncharacterized protein LOC114339639 isoform X1</fullName>
    </submittedName>
</protein>
<feature type="domain" description="SANT" evidence="14">
    <location>
        <begin position="1255"/>
        <end position="1305"/>
    </location>
</feature>
<proteinExistence type="predicted"/>
<dbReference type="InterPro" id="IPR013087">
    <property type="entry name" value="Znf_C2H2_type"/>
</dbReference>
<dbReference type="Pfam" id="PF01448">
    <property type="entry name" value="ELM2"/>
    <property type="match status" value="1"/>
</dbReference>
<dbReference type="Pfam" id="PF13912">
    <property type="entry name" value="zf-C2H2_6"/>
    <property type="match status" value="2"/>
</dbReference>
<evidence type="ECO:0000259" key="14">
    <source>
        <dbReference type="PROSITE" id="PS51293"/>
    </source>
</evidence>
<gene>
    <name evidence="15" type="primary">LOC114339639</name>
</gene>
<dbReference type="GO" id="GO:0003677">
    <property type="term" value="F:DNA binding"/>
    <property type="evidence" value="ECO:0007669"/>
    <property type="project" value="UniProtKB-KW"/>
</dbReference>
<feature type="region of interest" description="Disordered" evidence="11">
    <location>
        <begin position="762"/>
        <end position="788"/>
    </location>
</feature>
<evidence type="ECO:0000259" key="12">
    <source>
        <dbReference type="PROSITE" id="PS50157"/>
    </source>
</evidence>
<feature type="compositionally biased region" description="Low complexity" evidence="11">
    <location>
        <begin position="298"/>
        <end position="313"/>
    </location>
</feature>
<evidence type="ECO:0000256" key="6">
    <source>
        <dbReference type="ARBA" id="ARBA00023015"/>
    </source>
</evidence>
<dbReference type="SUPFAM" id="SSF46689">
    <property type="entry name" value="Homeodomain-like"/>
    <property type="match status" value="1"/>
</dbReference>
<dbReference type="Pfam" id="PF00096">
    <property type="entry name" value="zf-C2H2"/>
    <property type="match status" value="2"/>
</dbReference>
<name>A0A6P7GAD1_DIAVI</name>
<comment type="subcellular location">
    <subcellularLocation>
        <location evidence="1">Nucleus</location>
    </subcellularLocation>
</comment>
<dbReference type="GO" id="GO:0008270">
    <property type="term" value="F:zinc ion binding"/>
    <property type="evidence" value="ECO:0007669"/>
    <property type="project" value="UniProtKB-KW"/>
</dbReference>
<evidence type="ECO:0000256" key="7">
    <source>
        <dbReference type="ARBA" id="ARBA00023125"/>
    </source>
</evidence>
<accession>A0A6P7GAD1</accession>
<feature type="domain" description="C2H2-type" evidence="12">
    <location>
        <begin position="216"/>
        <end position="243"/>
    </location>
</feature>
<feature type="domain" description="C2H2-type" evidence="12">
    <location>
        <begin position="244"/>
        <end position="271"/>
    </location>
</feature>
<evidence type="ECO:0000313" key="15">
    <source>
        <dbReference type="RefSeq" id="XP_028146099.1"/>
    </source>
</evidence>
<evidence type="ECO:0000256" key="1">
    <source>
        <dbReference type="ARBA" id="ARBA00004123"/>
    </source>
</evidence>
<reference evidence="15" key="1">
    <citation type="submission" date="2025-08" db="UniProtKB">
        <authorList>
            <consortium name="RefSeq"/>
        </authorList>
    </citation>
    <scope>IDENTIFICATION</scope>
    <source>
        <tissue evidence="15">Whole insect</tissue>
    </source>
</reference>
<dbReference type="PROSITE" id="PS00028">
    <property type="entry name" value="ZINC_FINGER_C2H2_1"/>
    <property type="match status" value="6"/>
</dbReference>
<dbReference type="FunFam" id="3.30.160.60:FF:000656">
    <property type="entry name" value="Zinc finger protein 541"/>
    <property type="match status" value="1"/>
</dbReference>